<accession>A0A834IUS6</accession>
<keyword evidence="2" id="KW-1185">Reference proteome</keyword>
<evidence type="ECO:0000313" key="2">
    <source>
        <dbReference type="Proteomes" id="UP000625711"/>
    </source>
</evidence>
<dbReference type="Proteomes" id="UP000625711">
    <property type="component" value="Unassembled WGS sequence"/>
</dbReference>
<dbReference type="EMBL" id="JAACXV010000079">
    <property type="protein sequence ID" value="KAF7284305.1"/>
    <property type="molecule type" value="Genomic_DNA"/>
</dbReference>
<evidence type="ECO:0000313" key="1">
    <source>
        <dbReference type="EMBL" id="KAF7284305.1"/>
    </source>
</evidence>
<protein>
    <submittedName>
        <fullName evidence="1">Uncharacterized protein</fullName>
    </submittedName>
</protein>
<name>A0A834IUS6_RHYFE</name>
<gene>
    <name evidence="1" type="ORF">GWI33_022289</name>
</gene>
<sequence length="109" mass="11948">MVVRRRAYWAAAYMPTDTHRGRGHLSRPLDIAPVVAAAAGAAKAAALHGVGAHASVVPPRRPRSLLPPFRPLLNSLLNTLIRTLHNYFTHQSTHYPPLPKFKVALHHTG</sequence>
<comment type="caution">
    <text evidence="1">The sequence shown here is derived from an EMBL/GenBank/DDBJ whole genome shotgun (WGS) entry which is preliminary data.</text>
</comment>
<reference evidence="1" key="1">
    <citation type="submission" date="2020-08" db="EMBL/GenBank/DDBJ databases">
        <title>Genome sequencing and assembly of the red palm weevil Rhynchophorus ferrugineus.</title>
        <authorList>
            <person name="Dias G.B."/>
            <person name="Bergman C.M."/>
            <person name="Manee M."/>
        </authorList>
    </citation>
    <scope>NUCLEOTIDE SEQUENCE</scope>
    <source>
        <strain evidence="1">AA-2017</strain>
        <tissue evidence="1">Whole larva</tissue>
    </source>
</reference>
<organism evidence="1 2">
    <name type="scientific">Rhynchophorus ferrugineus</name>
    <name type="common">Red palm weevil</name>
    <name type="synonym">Curculio ferrugineus</name>
    <dbReference type="NCBI Taxonomy" id="354439"/>
    <lineage>
        <taxon>Eukaryota</taxon>
        <taxon>Metazoa</taxon>
        <taxon>Ecdysozoa</taxon>
        <taxon>Arthropoda</taxon>
        <taxon>Hexapoda</taxon>
        <taxon>Insecta</taxon>
        <taxon>Pterygota</taxon>
        <taxon>Neoptera</taxon>
        <taxon>Endopterygota</taxon>
        <taxon>Coleoptera</taxon>
        <taxon>Polyphaga</taxon>
        <taxon>Cucujiformia</taxon>
        <taxon>Curculionidae</taxon>
        <taxon>Dryophthorinae</taxon>
        <taxon>Rhynchophorus</taxon>
    </lineage>
</organism>
<proteinExistence type="predicted"/>
<dbReference type="AlphaFoldDB" id="A0A834IUS6"/>